<dbReference type="EMBL" id="JAVFWL010000004">
    <property type="protein sequence ID" value="KAK6751335.1"/>
    <property type="molecule type" value="Genomic_DNA"/>
</dbReference>
<feature type="region of interest" description="Disordered" evidence="1">
    <location>
        <begin position="941"/>
        <end position="987"/>
    </location>
</feature>
<proteinExistence type="predicted"/>
<name>A0ABR1DMW3_NECAM</name>
<dbReference type="Proteomes" id="UP001303046">
    <property type="component" value="Unassembled WGS sequence"/>
</dbReference>
<evidence type="ECO:0008006" key="4">
    <source>
        <dbReference type="Google" id="ProtNLM"/>
    </source>
</evidence>
<feature type="compositionally biased region" description="Basic residues" evidence="1">
    <location>
        <begin position="941"/>
        <end position="951"/>
    </location>
</feature>
<feature type="compositionally biased region" description="Basic and acidic residues" evidence="1">
    <location>
        <begin position="967"/>
        <end position="986"/>
    </location>
</feature>
<dbReference type="PANTHER" id="PTHR47027">
    <property type="entry name" value="REVERSE TRANSCRIPTASE DOMAIN-CONTAINING PROTEIN"/>
    <property type="match status" value="1"/>
</dbReference>
<dbReference type="PANTHER" id="PTHR47027:SF20">
    <property type="entry name" value="REVERSE TRANSCRIPTASE-LIKE PROTEIN WITH RNA-DIRECTED DNA POLYMERASE DOMAIN"/>
    <property type="match status" value="1"/>
</dbReference>
<comment type="caution">
    <text evidence="2">The sequence shown here is derived from an EMBL/GenBank/DDBJ whole genome shotgun (WGS) entry which is preliminary data.</text>
</comment>
<organism evidence="2 3">
    <name type="scientific">Necator americanus</name>
    <name type="common">Human hookworm</name>
    <dbReference type="NCBI Taxonomy" id="51031"/>
    <lineage>
        <taxon>Eukaryota</taxon>
        <taxon>Metazoa</taxon>
        <taxon>Ecdysozoa</taxon>
        <taxon>Nematoda</taxon>
        <taxon>Chromadorea</taxon>
        <taxon>Rhabditida</taxon>
        <taxon>Rhabditina</taxon>
        <taxon>Rhabditomorpha</taxon>
        <taxon>Strongyloidea</taxon>
        <taxon>Ancylostomatidae</taxon>
        <taxon>Bunostominae</taxon>
        <taxon>Necator</taxon>
    </lineage>
</organism>
<reference evidence="2 3" key="1">
    <citation type="submission" date="2023-08" db="EMBL/GenBank/DDBJ databases">
        <title>A Necator americanus chromosomal reference genome.</title>
        <authorList>
            <person name="Ilik V."/>
            <person name="Petrzelkova K.J."/>
            <person name="Pardy F."/>
            <person name="Fuh T."/>
            <person name="Niatou-Singa F.S."/>
            <person name="Gouil Q."/>
            <person name="Baker L."/>
            <person name="Ritchie M.E."/>
            <person name="Jex A.R."/>
            <person name="Gazzola D."/>
            <person name="Li H."/>
            <person name="Toshio Fujiwara R."/>
            <person name="Zhan B."/>
            <person name="Aroian R.V."/>
            <person name="Pafco B."/>
            <person name="Schwarz E.M."/>
        </authorList>
    </citation>
    <scope>NUCLEOTIDE SEQUENCE [LARGE SCALE GENOMIC DNA]</scope>
    <source>
        <strain evidence="2 3">Aroian</strain>
        <tissue evidence="2">Whole animal</tissue>
    </source>
</reference>
<accession>A0ABR1DMW3</accession>
<keyword evidence="3" id="KW-1185">Reference proteome</keyword>
<evidence type="ECO:0000256" key="1">
    <source>
        <dbReference type="SAM" id="MobiDB-lite"/>
    </source>
</evidence>
<feature type="region of interest" description="Disordered" evidence="1">
    <location>
        <begin position="388"/>
        <end position="414"/>
    </location>
</feature>
<sequence length="1131" mass="129219">MTSSTIVLGIGFDVFIVASGEFLMKRARALHTYEVQSQWKSKVKSIEKNQKAVTHVMQLGAIPVLAPPRSQAVYVVIGRCRLLSVSREYKMPLCLTFIDLKKAFDSVKTEAVVEALDNQGVPSQYMKVLRELYSNFTIGILPSDKNIIIEIPSRNLRNAKVEMGRHGSGASAKRNEFDETCGCIGLHLNLQKTMLISNGWVSDAPFTLNGTNISECTSYVYLGRELNMRDDLTSELGRRRRAAWGAYKGIEDVLKENLARVHLFNITVLPALTYASEACAFGKQEENSMSVIERAIERVVPGVSHSTQALGKKPIGQHHLKAAFRCHRRPSMRVTEGSIHAQYPPWNRNMDGTRNGFHVASHLVPSTYRGNSSSTSSRRLFEDRQHFGRSISPSRPPTITEHRFEPQSPPRRLPGTFEYGYTYGSRSYRHDQTTFLGTPRLHTRYQPDHINYRHVNRSLHEPRRRQFSPFIPFQRHPDKYNREQAHEEKFGYRGVNNTENCRPREFPVNHDWDDAQALHNLTTPTVYSAGALVIWKENGYYGFLCDKNTLYGNLHFFADLSTVAVEEDNKVLGELPSDRIQRGHRVEIEAEFLEPDLSDPDTHHLIYVRKLLKIGSEASLERIQSETLVPLTKRKPSPYFRALSETGDLVYVHPSILVAQSLLEFMKQRLSTCRPPYVEDALSVICSNRAVRGDVTVAPRWMGDSIGRLCNFKRILLTCEPHGDVVHGYGTLVKVVPNSSITIRPCNGDDPVFCSLLSVPLESKTSYKIGDNVRYTACLDLPNSTYKWRCLGIARISRIEMVNEPKGLRNAENVAVAVDLRTKPDLTNCEEDLKEKKVDEILIQFDSEEAKQKHYITENENLDRLTVKNTKDFPVSRPLGYPAEANDPIPLCLNECPKKVFRYGDEPHCHFTIRDDVERSQYANFLPLYKSMEDFLLRHKRRRDKHHRRRHQDGTTLKPAVPQKTLDTVEKTDVSPTNAEDKEELRPSTNRFHFVGIGDDITQLFATKVQQNPSPQEQPTSVLRYSSGWWYRRTMPRIYPTVVIAEYITCRDKEKDCNENINVHKLTKTITIRNSGESIDDCLYVDHAQKTDVDLIVVENKNEEPNIMTLLQNDQIINNFFGPLLRKLPKS</sequence>
<gene>
    <name evidence="2" type="primary">Necator_chrIV.g16286</name>
    <name evidence="2" type="ORF">RB195_002990</name>
</gene>
<evidence type="ECO:0000313" key="2">
    <source>
        <dbReference type="EMBL" id="KAK6751335.1"/>
    </source>
</evidence>
<protein>
    <recommendedName>
        <fullName evidence="4">Reverse transcriptase domain-containing protein</fullName>
    </recommendedName>
</protein>
<evidence type="ECO:0000313" key="3">
    <source>
        <dbReference type="Proteomes" id="UP001303046"/>
    </source>
</evidence>